<protein>
    <submittedName>
        <fullName evidence="1">Uncharacterized protein</fullName>
    </submittedName>
</protein>
<evidence type="ECO:0000313" key="2">
    <source>
        <dbReference type="Proteomes" id="UP001550739"/>
    </source>
</evidence>
<organism evidence="1 2">
    <name type="scientific">Streptomyces sp. 900129855</name>
    <dbReference type="NCBI Taxonomy" id="3155129"/>
    <lineage>
        <taxon>Bacteria</taxon>
        <taxon>Bacillati</taxon>
        <taxon>Actinomycetota</taxon>
        <taxon>Actinomycetes</taxon>
        <taxon>Kitasatosporales</taxon>
        <taxon>Streptomycetaceae</taxon>
        <taxon>Streptomyces</taxon>
    </lineage>
</organism>
<reference evidence="1 2" key="1">
    <citation type="submission" date="2024-06" db="EMBL/GenBank/DDBJ databases">
        <title>The Natural Products Discovery Center: Release of the First 8490 Sequenced Strains for Exploring Actinobacteria Biosynthetic Diversity.</title>
        <authorList>
            <person name="Kalkreuter E."/>
            <person name="Kautsar S.A."/>
            <person name="Yang D."/>
            <person name="Bader C.D."/>
            <person name="Teijaro C.N."/>
            <person name="Fluegel L."/>
            <person name="Davis C.M."/>
            <person name="Simpson J.R."/>
            <person name="Lauterbach L."/>
            <person name="Steele A.D."/>
            <person name="Gui C."/>
            <person name="Meng S."/>
            <person name="Li G."/>
            <person name="Viehrig K."/>
            <person name="Ye F."/>
            <person name="Su P."/>
            <person name="Kiefer A.F."/>
            <person name="Nichols A."/>
            <person name="Cepeda A.J."/>
            <person name="Yan W."/>
            <person name="Fan B."/>
            <person name="Jiang Y."/>
            <person name="Adhikari A."/>
            <person name="Zheng C.-J."/>
            <person name="Schuster L."/>
            <person name="Cowan T.M."/>
            <person name="Smanski M.J."/>
            <person name="Chevrette M.G."/>
            <person name="De Carvalho L.P.S."/>
            <person name="Shen B."/>
        </authorList>
    </citation>
    <scope>NUCLEOTIDE SEQUENCE [LARGE SCALE GENOMIC DNA]</scope>
    <source>
        <strain evidence="1 2">NPDC033843</strain>
    </source>
</reference>
<accession>A0ABV2ZY69</accession>
<dbReference type="RefSeq" id="WP_361710174.1">
    <property type="nucleotide sequence ID" value="NZ_JBEZVE010000044.1"/>
</dbReference>
<gene>
    <name evidence="1" type="ORF">AB0E89_44660</name>
</gene>
<dbReference type="EMBL" id="JBEZVE010000044">
    <property type="protein sequence ID" value="MEU3787534.1"/>
    <property type="molecule type" value="Genomic_DNA"/>
</dbReference>
<name>A0ABV2ZY69_9ACTN</name>
<keyword evidence="2" id="KW-1185">Reference proteome</keyword>
<sequence length="323" mass="35346">MDSPVTFDRLYEGAKRFAHLAMEAHAEEDQEVFLLHAGVSVERLAKAALARVHPTLLTEVNGKDDMLLHFAGALSKPPVRLRTIGASTAIGRLRKMDVLPQRQKSSSEADDLDGLIELRNGVAHLGTDDVEDYLGTFVATVDKLLQHLGQGGGSFWESWSDTVQVIEDDRADRLQRDVRLRMNQARQRFRTRFADLPEGAVDGVEQAVSERGLTVVEVGPEQALFQTLSQCPACGREAAALFLAVDGDSPLFDLELKAEGLLCGLCGFRLSSPEEIEAAGLPAVLQHSVEDLTRSVAESPVSERLATIRLNVPTVRSDSHDSW</sequence>
<proteinExistence type="predicted"/>
<dbReference type="Proteomes" id="UP001550739">
    <property type="component" value="Unassembled WGS sequence"/>
</dbReference>
<comment type="caution">
    <text evidence="1">The sequence shown here is derived from an EMBL/GenBank/DDBJ whole genome shotgun (WGS) entry which is preliminary data.</text>
</comment>
<evidence type="ECO:0000313" key="1">
    <source>
        <dbReference type="EMBL" id="MEU3787534.1"/>
    </source>
</evidence>